<organism evidence="2 3">
    <name type="scientific">Parastrongyloides trichosuri</name>
    <name type="common">Possum-specific nematode worm</name>
    <dbReference type="NCBI Taxonomy" id="131310"/>
    <lineage>
        <taxon>Eukaryota</taxon>
        <taxon>Metazoa</taxon>
        <taxon>Ecdysozoa</taxon>
        <taxon>Nematoda</taxon>
        <taxon>Chromadorea</taxon>
        <taxon>Rhabditida</taxon>
        <taxon>Tylenchina</taxon>
        <taxon>Panagrolaimomorpha</taxon>
        <taxon>Strongyloidoidea</taxon>
        <taxon>Strongyloididae</taxon>
        <taxon>Parastrongyloides</taxon>
    </lineage>
</organism>
<feature type="compositionally biased region" description="Basic and acidic residues" evidence="1">
    <location>
        <begin position="272"/>
        <end position="303"/>
    </location>
</feature>
<sequence>MLTLINGRGRAPVPPWPPITQGLRDRHAHPFRLRRPDGPADRLHRVDGSGAGASRGRGRRLRRAGRCAPRPPLSHSAGRGGRRRAGRLQHAGGQLVAAGVPQRQGLSRRPLSVRGQSVRPDPARAVAQRRGQQTPALLRRARPGHSGRDGAPAFLHDPLAQPATARMGGAWHLRLGQPRGLFRPGREDVGRAEQAGSGGHSRPAPDRRGHPRRLCRGQSGLPARGRGQAEGCCFARGRHVDHADPVPPPVQRPLHARGHGAAGAAPPARPVGSDRLRRLCRQPRTDRPCAEPGRRRRLPEAGRADGAGAGAMGRRGRATGRIRRPGHARSGRPPDRRPHRL</sequence>
<evidence type="ECO:0000313" key="3">
    <source>
        <dbReference type="WBParaSite" id="PTRK_0001266000.1"/>
    </source>
</evidence>
<feature type="compositionally biased region" description="Basic residues" evidence="1">
    <location>
        <begin position="56"/>
        <end position="65"/>
    </location>
</feature>
<dbReference type="WBParaSite" id="PTRK_0001266000.1">
    <property type="protein sequence ID" value="PTRK_0001266000.1"/>
    <property type="gene ID" value="PTRK_0001266000"/>
</dbReference>
<feature type="compositionally biased region" description="Basic residues" evidence="1">
    <location>
        <begin position="314"/>
        <end position="330"/>
    </location>
</feature>
<protein>
    <submittedName>
        <fullName evidence="3">LigA</fullName>
    </submittedName>
</protein>
<accession>A0A0N4ZVP7</accession>
<reference evidence="3" key="1">
    <citation type="submission" date="2017-02" db="UniProtKB">
        <authorList>
            <consortium name="WormBaseParasite"/>
        </authorList>
    </citation>
    <scope>IDENTIFICATION</scope>
</reference>
<proteinExistence type="predicted"/>
<feature type="region of interest" description="Disordered" evidence="1">
    <location>
        <begin position="240"/>
        <end position="341"/>
    </location>
</feature>
<feature type="compositionally biased region" description="Basic and acidic residues" evidence="1">
    <location>
        <begin position="332"/>
        <end position="341"/>
    </location>
</feature>
<feature type="region of interest" description="Disordered" evidence="1">
    <location>
        <begin position="1"/>
        <end position="156"/>
    </location>
</feature>
<evidence type="ECO:0000313" key="2">
    <source>
        <dbReference type="Proteomes" id="UP000038045"/>
    </source>
</evidence>
<dbReference type="Proteomes" id="UP000038045">
    <property type="component" value="Unplaced"/>
</dbReference>
<dbReference type="AlphaFoldDB" id="A0A0N4ZVP7"/>
<feature type="region of interest" description="Disordered" evidence="1">
    <location>
        <begin position="176"/>
        <end position="228"/>
    </location>
</feature>
<name>A0A0N4ZVP7_PARTI</name>
<keyword evidence="2" id="KW-1185">Reference proteome</keyword>
<feature type="compositionally biased region" description="Basic and acidic residues" evidence="1">
    <location>
        <begin position="34"/>
        <end position="47"/>
    </location>
</feature>
<evidence type="ECO:0000256" key="1">
    <source>
        <dbReference type="SAM" id="MobiDB-lite"/>
    </source>
</evidence>